<evidence type="ECO:0000256" key="1">
    <source>
        <dbReference type="SAM" id="SignalP"/>
    </source>
</evidence>
<keyword evidence="1" id="KW-0732">Signal</keyword>
<dbReference type="RefSeq" id="WP_147744284.1">
    <property type="nucleotide sequence ID" value="NZ_VRUR01000002.1"/>
</dbReference>
<dbReference type="Pfam" id="PF14054">
    <property type="entry name" value="DUF4249"/>
    <property type="match status" value="1"/>
</dbReference>
<dbReference type="EMBL" id="VRUR01000002">
    <property type="protein sequence ID" value="TXN35552.1"/>
    <property type="molecule type" value="Genomic_DNA"/>
</dbReference>
<dbReference type="InterPro" id="IPR025345">
    <property type="entry name" value="DUF4249"/>
</dbReference>
<protein>
    <submittedName>
        <fullName evidence="2">DUF4249 domain-containing protein</fullName>
    </submittedName>
</protein>
<keyword evidence="3" id="KW-1185">Reference proteome</keyword>
<dbReference type="PROSITE" id="PS51257">
    <property type="entry name" value="PROKAR_LIPOPROTEIN"/>
    <property type="match status" value="1"/>
</dbReference>
<dbReference type="AlphaFoldDB" id="A0A5C8V379"/>
<evidence type="ECO:0000313" key="2">
    <source>
        <dbReference type="EMBL" id="TXN35552.1"/>
    </source>
</evidence>
<reference evidence="2 3" key="1">
    <citation type="submission" date="2019-08" db="EMBL/GenBank/DDBJ databases">
        <title>Professor.</title>
        <authorList>
            <person name="Park J.S."/>
        </authorList>
    </citation>
    <scope>NUCLEOTIDE SEQUENCE [LARGE SCALE GENOMIC DNA]</scope>
    <source>
        <strain evidence="2 3">176CP5-101</strain>
    </source>
</reference>
<comment type="caution">
    <text evidence="2">The sequence shown here is derived from an EMBL/GenBank/DDBJ whole genome shotgun (WGS) entry which is preliminary data.</text>
</comment>
<evidence type="ECO:0000313" key="3">
    <source>
        <dbReference type="Proteomes" id="UP000321456"/>
    </source>
</evidence>
<proteinExistence type="predicted"/>
<gene>
    <name evidence="2" type="ORF">FVB32_13310</name>
</gene>
<name>A0A5C8V379_9FLAO</name>
<feature type="chain" id="PRO_5022755937" evidence="1">
    <location>
        <begin position="23"/>
        <end position="399"/>
    </location>
</feature>
<sequence>MRRRYTFSLLFLLLLLSCIDPYEPKTITFEDILVVEALLTDEYKHQEVILSRSYEFEREAPYPETDALVRIINDFGTVYEFTEAEPGRYVSVTLFKAETNYEYTLSIIASNGTSYSSTPEQLNGTSIIEDLYGNRVVDDFGEDGIAIQLDNSNISDTPSFFRYEYEETYKIIAPRWLSYDFALVSSNSVGSQTQVFATNGLESVILVPKEQEERICYGTNRSKNIIIGTTEELEENRLLGFKVRFVNSDDFILSHRYSILVKQYVTSFEAYTYYKTLKEISSSESLFSENQPGFFIGNIKSEKNRDEKIIGFFDVSAVTEERLFFNYSDFYPGERLPPYVNACRSIKPITLLEQVRLDIVHYNDPGAYEDEDDAQIAIPRECGDCTALGSNVKPSFWQD</sequence>
<feature type="signal peptide" evidence="1">
    <location>
        <begin position="1"/>
        <end position="22"/>
    </location>
</feature>
<organism evidence="2 3">
    <name type="scientific">Flagellimonas hymeniacidonis</name>
    <dbReference type="NCBI Taxonomy" id="2603628"/>
    <lineage>
        <taxon>Bacteria</taxon>
        <taxon>Pseudomonadati</taxon>
        <taxon>Bacteroidota</taxon>
        <taxon>Flavobacteriia</taxon>
        <taxon>Flavobacteriales</taxon>
        <taxon>Flavobacteriaceae</taxon>
        <taxon>Flagellimonas</taxon>
    </lineage>
</organism>
<dbReference type="Proteomes" id="UP000321456">
    <property type="component" value="Unassembled WGS sequence"/>
</dbReference>
<accession>A0A5C8V379</accession>